<evidence type="ECO:0000259" key="6">
    <source>
        <dbReference type="PROSITE" id="PS50011"/>
    </source>
</evidence>
<keyword evidence="2" id="KW-0547">Nucleotide-binding</keyword>
<feature type="region of interest" description="Disordered" evidence="5">
    <location>
        <begin position="1"/>
        <end position="150"/>
    </location>
</feature>
<dbReference type="GO" id="GO:0005524">
    <property type="term" value="F:ATP binding"/>
    <property type="evidence" value="ECO:0007669"/>
    <property type="project" value="UniProtKB-KW"/>
</dbReference>
<organism evidence="7 8">
    <name type="scientific">Cylindrobasidium torrendii FP15055 ss-10</name>
    <dbReference type="NCBI Taxonomy" id="1314674"/>
    <lineage>
        <taxon>Eukaryota</taxon>
        <taxon>Fungi</taxon>
        <taxon>Dikarya</taxon>
        <taxon>Basidiomycota</taxon>
        <taxon>Agaricomycotina</taxon>
        <taxon>Agaricomycetes</taxon>
        <taxon>Agaricomycetidae</taxon>
        <taxon>Agaricales</taxon>
        <taxon>Marasmiineae</taxon>
        <taxon>Physalacriaceae</taxon>
        <taxon>Cylindrobasidium</taxon>
    </lineage>
</organism>
<proteinExistence type="predicted"/>
<evidence type="ECO:0000313" key="8">
    <source>
        <dbReference type="Proteomes" id="UP000054007"/>
    </source>
</evidence>
<dbReference type="GO" id="GO:0004674">
    <property type="term" value="F:protein serine/threonine kinase activity"/>
    <property type="evidence" value="ECO:0007669"/>
    <property type="project" value="TreeGrafter"/>
</dbReference>
<protein>
    <submittedName>
        <fullName evidence="7">Kinase-like protein</fullName>
    </submittedName>
</protein>
<keyword evidence="8" id="KW-1185">Reference proteome</keyword>
<dbReference type="InterPro" id="IPR000719">
    <property type="entry name" value="Prot_kinase_dom"/>
</dbReference>
<gene>
    <name evidence="7" type="ORF">CYLTODRAFT_383383</name>
</gene>
<evidence type="ECO:0000256" key="3">
    <source>
        <dbReference type="ARBA" id="ARBA00022777"/>
    </source>
</evidence>
<dbReference type="OrthoDB" id="3260205at2759"/>
<keyword evidence="4" id="KW-0067">ATP-binding</keyword>
<dbReference type="Pfam" id="PF07714">
    <property type="entry name" value="PK_Tyr_Ser-Thr"/>
    <property type="match status" value="1"/>
</dbReference>
<evidence type="ECO:0000256" key="2">
    <source>
        <dbReference type="ARBA" id="ARBA00022741"/>
    </source>
</evidence>
<dbReference type="STRING" id="1314674.A0A0D7AW42"/>
<reference evidence="7 8" key="1">
    <citation type="journal article" date="2015" name="Fungal Genet. Biol.">
        <title>Evolution of novel wood decay mechanisms in Agaricales revealed by the genome sequences of Fistulina hepatica and Cylindrobasidium torrendii.</title>
        <authorList>
            <person name="Floudas D."/>
            <person name="Held B.W."/>
            <person name="Riley R."/>
            <person name="Nagy L.G."/>
            <person name="Koehler G."/>
            <person name="Ransdell A.S."/>
            <person name="Younus H."/>
            <person name="Chow J."/>
            <person name="Chiniquy J."/>
            <person name="Lipzen A."/>
            <person name="Tritt A."/>
            <person name="Sun H."/>
            <person name="Haridas S."/>
            <person name="LaButti K."/>
            <person name="Ohm R.A."/>
            <person name="Kues U."/>
            <person name="Blanchette R.A."/>
            <person name="Grigoriev I.V."/>
            <person name="Minto R.E."/>
            <person name="Hibbett D.S."/>
        </authorList>
    </citation>
    <scope>NUCLEOTIDE SEQUENCE [LARGE SCALE GENOMIC DNA]</scope>
    <source>
        <strain evidence="7 8">FP15055 ss-10</strain>
    </source>
</reference>
<dbReference type="AlphaFoldDB" id="A0A0D7AW42"/>
<feature type="compositionally biased region" description="Acidic residues" evidence="5">
    <location>
        <begin position="141"/>
        <end position="150"/>
    </location>
</feature>
<dbReference type="PROSITE" id="PS50011">
    <property type="entry name" value="PROTEIN_KINASE_DOM"/>
    <property type="match status" value="1"/>
</dbReference>
<evidence type="ECO:0000256" key="1">
    <source>
        <dbReference type="ARBA" id="ARBA00022679"/>
    </source>
</evidence>
<evidence type="ECO:0000256" key="4">
    <source>
        <dbReference type="ARBA" id="ARBA00022840"/>
    </source>
</evidence>
<dbReference type="EMBL" id="KN880765">
    <property type="protein sequence ID" value="KIY62613.1"/>
    <property type="molecule type" value="Genomic_DNA"/>
</dbReference>
<accession>A0A0D7AW42</accession>
<sequence>MVIEEASAVGSGSIILDASQIRPRRPLPPTPGHVSRSSEPLILLPVLSLRIDPPPDSDTPTAAKTPRSLPATPSQSSPSASTPIRQLPATPRQSDSPVENVSSLYPPTPTSTVPVVASTNDTGITRKLSLSTGNAPHDNQADLDSDSLADSDDDIPHGVFFDLSMLSHIAFQVRDRLPKSVHTRSDVSYARAFTGRDLVSTIQELVQDEILMREGVPPSDRQFSTHIARTFQRQLLIHEVQWREGIIQDDNAHLYQLTNDADSSHHAHVESPRGVIMSLSRCYSPSCAADSVGGEPSCYSLSCPRRGAPLLSLSHEDLKTLPVHLVGRAVDILQDELDAKGAFLGPQRSRRVKCMRTLTKHHDIVPSSFFCREVEKQGSYPIYGGGFADIYRGNLGSWKVAIKVLRFFTTGSERDKLLKDCRREALLWRQLDHPNILPFLGINDELFYPSFCLISPWLENGSVNNFLKSNPSFDRMECIIDITRGLHFLHQHDPPIVHGDIRGANILVTDDHRCCLADFGLSTVVSESSLSEAHTSSSSAGLKGTVRWMPPETVNHALVLHSHRPPRDIYSLGCTFLEVGSMF</sequence>
<dbReference type="SUPFAM" id="SSF56112">
    <property type="entry name" value="Protein kinase-like (PK-like)"/>
    <property type="match status" value="1"/>
</dbReference>
<evidence type="ECO:0000313" key="7">
    <source>
        <dbReference type="EMBL" id="KIY62613.1"/>
    </source>
</evidence>
<dbReference type="InterPro" id="IPR011009">
    <property type="entry name" value="Kinase-like_dom_sf"/>
</dbReference>
<dbReference type="PROSITE" id="PS00109">
    <property type="entry name" value="PROTEIN_KINASE_TYR"/>
    <property type="match status" value="1"/>
</dbReference>
<dbReference type="InterPro" id="IPR001245">
    <property type="entry name" value="Ser-Thr/Tyr_kinase_cat_dom"/>
</dbReference>
<keyword evidence="1" id="KW-0808">Transferase</keyword>
<feature type="compositionally biased region" description="Low complexity" evidence="5">
    <location>
        <begin position="101"/>
        <end position="119"/>
    </location>
</feature>
<dbReference type="InterPro" id="IPR051681">
    <property type="entry name" value="Ser/Thr_Kinases-Pseudokinases"/>
</dbReference>
<feature type="compositionally biased region" description="Polar residues" evidence="5">
    <location>
        <begin position="91"/>
        <end position="100"/>
    </location>
</feature>
<dbReference type="PANTHER" id="PTHR44329">
    <property type="entry name" value="SERINE/THREONINE-PROTEIN KINASE TNNI3K-RELATED"/>
    <property type="match status" value="1"/>
</dbReference>
<dbReference type="Gene3D" id="1.10.510.10">
    <property type="entry name" value="Transferase(Phosphotransferase) domain 1"/>
    <property type="match status" value="1"/>
</dbReference>
<dbReference type="Proteomes" id="UP000054007">
    <property type="component" value="Unassembled WGS sequence"/>
</dbReference>
<dbReference type="InterPro" id="IPR008266">
    <property type="entry name" value="Tyr_kinase_AS"/>
</dbReference>
<evidence type="ECO:0000256" key="5">
    <source>
        <dbReference type="SAM" id="MobiDB-lite"/>
    </source>
</evidence>
<feature type="compositionally biased region" description="Polar residues" evidence="5">
    <location>
        <begin position="120"/>
        <end position="134"/>
    </location>
</feature>
<dbReference type="PANTHER" id="PTHR44329:SF288">
    <property type="entry name" value="MITOGEN-ACTIVATED PROTEIN KINASE KINASE KINASE 20"/>
    <property type="match status" value="1"/>
</dbReference>
<feature type="domain" description="Protein kinase" evidence="6">
    <location>
        <begin position="376"/>
        <end position="583"/>
    </location>
</feature>
<feature type="compositionally biased region" description="Low complexity" evidence="5">
    <location>
        <begin position="58"/>
        <end position="83"/>
    </location>
</feature>
<name>A0A0D7AW42_9AGAR</name>
<keyword evidence="3 7" id="KW-0418">Kinase</keyword>